<feature type="compositionally biased region" description="Acidic residues" evidence="2">
    <location>
        <begin position="463"/>
        <end position="487"/>
    </location>
</feature>
<reference evidence="4 5" key="1">
    <citation type="journal article" date="2018" name="G3 (Bethesda)">
        <title>Phylogenetic and Phylogenomic Definition of Rhizopus Species.</title>
        <authorList>
            <person name="Gryganskyi A.P."/>
            <person name="Golan J."/>
            <person name="Dolatabadi S."/>
            <person name="Mondo S."/>
            <person name="Robb S."/>
            <person name="Idnurm A."/>
            <person name="Muszewska A."/>
            <person name="Steczkiewicz K."/>
            <person name="Masonjones S."/>
            <person name="Liao H.L."/>
            <person name="Gajdeczka M.T."/>
            <person name="Anike F."/>
            <person name="Vuek A."/>
            <person name="Anishchenko I.M."/>
            <person name="Voigt K."/>
            <person name="de Hoog G.S."/>
            <person name="Smith M.E."/>
            <person name="Heitman J."/>
            <person name="Vilgalys R."/>
            <person name="Stajich J.E."/>
        </authorList>
    </citation>
    <scope>NUCLEOTIDE SEQUENCE [LARGE SCALE GENOMIC DNA]</scope>
    <source>
        <strain evidence="4 5">LSU 92-RS-03</strain>
    </source>
</reference>
<accession>A0A367KUP7</accession>
<feature type="region of interest" description="Disordered" evidence="2">
    <location>
        <begin position="75"/>
        <end position="115"/>
    </location>
</feature>
<feature type="coiled-coil region" evidence="1">
    <location>
        <begin position="225"/>
        <end position="259"/>
    </location>
</feature>
<protein>
    <recommendedName>
        <fullName evidence="3">Rab-GAP TBC domain-containing protein</fullName>
    </recommendedName>
</protein>
<feature type="region of interest" description="Disordered" evidence="2">
    <location>
        <begin position="375"/>
        <end position="495"/>
    </location>
</feature>
<dbReference type="PROSITE" id="PS50086">
    <property type="entry name" value="TBC_RABGAP"/>
    <property type="match status" value="1"/>
</dbReference>
<feature type="compositionally biased region" description="Basic and acidic residues" evidence="2">
    <location>
        <begin position="447"/>
        <end position="462"/>
    </location>
</feature>
<dbReference type="SUPFAM" id="SSF47923">
    <property type="entry name" value="Ypt/Rab-GAP domain of gyp1p"/>
    <property type="match status" value="2"/>
</dbReference>
<dbReference type="OrthoDB" id="289721at2759"/>
<gene>
    <name evidence="4" type="ORF">CU098_009860</name>
</gene>
<keyword evidence="5" id="KW-1185">Reference proteome</keyword>
<dbReference type="Pfam" id="PF00566">
    <property type="entry name" value="RabGAP-TBC"/>
    <property type="match status" value="1"/>
</dbReference>
<feature type="compositionally biased region" description="Low complexity" evidence="2">
    <location>
        <begin position="420"/>
        <end position="430"/>
    </location>
</feature>
<dbReference type="STRING" id="4846.A0A367KUP7"/>
<dbReference type="PANTHER" id="PTHR47219">
    <property type="entry name" value="RAB GTPASE-ACTIVATING PROTEIN 1-LIKE"/>
    <property type="match status" value="1"/>
</dbReference>
<evidence type="ECO:0000256" key="1">
    <source>
        <dbReference type="SAM" id="Coils"/>
    </source>
</evidence>
<feature type="domain" description="Rab-GAP TBC" evidence="3">
    <location>
        <begin position="292"/>
        <end position="651"/>
    </location>
</feature>
<sequence>MTMEEVTRDSTEEAEFGDIDLSGTLSSVHVSDKSNNLTADRLLDELPIPQHQQPLYTTDLDTSRNTYDQFFEEVSLDLPRDKDDGQDSPSRLMKLIPRRQNSNSTQKTPSTRDSFHAESAMKITTSDISGPFYSISDVLDDSPNKAARESGEYDSVNIHPYPGAARRNVNEAEVVATSGGASLPVRRTLNPFKRAKSINQKPSPLETVISKTRPRMLPPKDPQEEKKHLQEYEAMMRKAKKLEARKKKESYRKKEEKDKKINHAQHVWENDIIPHWKTRAGDKRTLVLWTQGIPPRCRKKIWKLKIGNTLNITKATFTECIRRVPQAIRTSSKNNHGLMSPTSHGPPMPIVSTSHTTTYDPYAETSLYSIRRQRRTSSLDVLREDSKDEKSGEEDAVTTEEEEEEEDKHIEFANVSMERTSSTYSLSSSVGGHGGHYSDSMSGRSAMELDSKQSLEEDHVNIELDDGNNDEDEDTSSQEEDHEEEEANDKTMDDPTLINFLNKAIEEDIVRTLPSLCVFQPDGPLFMSLRKVLHAYVGYRPNLTYPRGASFLAGVLLLNMNSQDTFVALINMISNSQVLSALYDSDEKKIQGFFKVFNVIFAENLPKLYLHFKNLALTPENYLPDWFMTIFASMIPLELSSRLWDIYLLYGDIILFRTGLVVLKYLEPLLWGSGFSETVRILNMGFVGEHRGEEVKAALAVSGHITEGGEDPFFDEILGRKGVHLDEARFKELLDAHMPRPV</sequence>
<feature type="region of interest" description="Disordered" evidence="2">
    <location>
        <begin position="1"/>
        <end position="25"/>
    </location>
</feature>
<dbReference type="AlphaFoldDB" id="A0A367KUP7"/>
<dbReference type="Gene3D" id="1.10.10.750">
    <property type="entry name" value="Ypt/Rab-GAP domain of gyp1p, domain 1"/>
    <property type="match status" value="1"/>
</dbReference>
<dbReference type="GO" id="GO:0005096">
    <property type="term" value="F:GTPase activator activity"/>
    <property type="evidence" value="ECO:0007669"/>
    <property type="project" value="TreeGrafter"/>
</dbReference>
<keyword evidence="1" id="KW-0175">Coiled coil</keyword>
<feature type="region of interest" description="Disordered" evidence="2">
    <location>
        <begin position="331"/>
        <end position="356"/>
    </location>
</feature>
<dbReference type="InterPro" id="IPR035969">
    <property type="entry name" value="Rab-GAP_TBC_sf"/>
</dbReference>
<evidence type="ECO:0000313" key="4">
    <source>
        <dbReference type="EMBL" id="RCI05926.1"/>
    </source>
</evidence>
<proteinExistence type="predicted"/>
<dbReference type="InterPro" id="IPR000195">
    <property type="entry name" value="Rab-GAP-TBC_dom"/>
</dbReference>
<organism evidence="4 5">
    <name type="scientific">Rhizopus stolonifer</name>
    <name type="common">Rhizopus nigricans</name>
    <dbReference type="NCBI Taxonomy" id="4846"/>
    <lineage>
        <taxon>Eukaryota</taxon>
        <taxon>Fungi</taxon>
        <taxon>Fungi incertae sedis</taxon>
        <taxon>Mucoromycota</taxon>
        <taxon>Mucoromycotina</taxon>
        <taxon>Mucoromycetes</taxon>
        <taxon>Mucorales</taxon>
        <taxon>Mucorineae</taxon>
        <taxon>Rhizopodaceae</taxon>
        <taxon>Rhizopus</taxon>
    </lineage>
</organism>
<evidence type="ECO:0000259" key="3">
    <source>
        <dbReference type="PROSITE" id="PS50086"/>
    </source>
</evidence>
<dbReference type="Gene3D" id="1.10.8.270">
    <property type="entry name" value="putative rabgap domain of human tbc1 domain family member 14 like domains"/>
    <property type="match status" value="1"/>
</dbReference>
<feature type="compositionally biased region" description="Polar residues" evidence="2">
    <location>
        <begin position="99"/>
        <end position="112"/>
    </location>
</feature>
<dbReference type="EMBL" id="PJQM01000270">
    <property type="protein sequence ID" value="RCI05926.1"/>
    <property type="molecule type" value="Genomic_DNA"/>
</dbReference>
<comment type="caution">
    <text evidence="4">The sequence shown here is derived from an EMBL/GenBank/DDBJ whole genome shotgun (WGS) entry which is preliminary data.</text>
</comment>
<evidence type="ECO:0000313" key="5">
    <source>
        <dbReference type="Proteomes" id="UP000253551"/>
    </source>
</evidence>
<evidence type="ECO:0000256" key="2">
    <source>
        <dbReference type="SAM" id="MobiDB-lite"/>
    </source>
</evidence>
<dbReference type="Gene3D" id="1.10.472.80">
    <property type="entry name" value="Ypt/Rab-GAP domain of gyp1p, domain 3"/>
    <property type="match status" value="1"/>
</dbReference>
<feature type="compositionally biased region" description="Basic and acidic residues" evidence="2">
    <location>
        <begin position="381"/>
        <end position="390"/>
    </location>
</feature>
<name>A0A367KUP7_RHIST</name>
<feature type="compositionally biased region" description="Acidic residues" evidence="2">
    <location>
        <begin position="391"/>
        <end position="406"/>
    </location>
</feature>
<feature type="compositionally biased region" description="Basic and acidic residues" evidence="2">
    <location>
        <begin position="1"/>
        <end position="11"/>
    </location>
</feature>
<dbReference type="PANTHER" id="PTHR47219:SF15">
    <property type="entry name" value="TBC1 DOMAIN FAMILY MEMBER 12 ISOFORM X1"/>
    <property type="match status" value="1"/>
</dbReference>
<dbReference type="GO" id="GO:0031267">
    <property type="term" value="F:small GTPase binding"/>
    <property type="evidence" value="ECO:0007669"/>
    <property type="project" value="TreeGrafter"/>
</dbReference>
<dbReference type="InterPro" id="IPR050302">
    <property type="entry name" value="Rab_GAP_TBC_domain"/>
</dbReference>
<dbReference type="SMART" id="SM00164">
    <property type="entry name" value="TBC"/>
    <property type="match status" value="1"/>
</dbReference>
<feature type="compositionally biased region" description="Polar residues" evidence="2">
    <location>
        <begin position="331"/>
        <end position="343"/>
    </location>
</feature>
<dbReference type="Proteomes" id="UP000253551">
    <property type="component" value="Unassembled WGS sequence"/>
</dbReference>